<feature type="non-terminal residue" evidence="1">
    <location>
        <position position="1"/>
    </location>
</feature>
<accession>A0AAW4WXW3</accession>
<dbReference type="SUPFAM" id="SSF51445">
    <property type="entry name" value="(Trans)glycosidases"/>
    <property type="match status" value="1"/>
</dbReference>
<dbReference type="Proteomes" id="UP001197847">
    <property type="component" value="Unassembled WGS sequence"/>
</dbReference>
<name>A0AAW4WXW3_9FIRM</name>
<protein>
    <recommendedName>
        <fullName evidence="3">Alpha-galactosidase</fullName>
    </recommendedName>
</protein>
<dbReference type="EMBL" id="JAJFBX010000209">
    <property type="protein sequence ID" value="MCC2748830.1"/>
    <property type="molecule type" value="Genomic_DNA"/>
</dbReference>
<dbReference type="AlphaFoldDB" id="A0AAW4WXW3"/>
<reference evidence="1" key="1">
    <citation type="submission" date="2021-10" db="EMBL/GenBank/DDBJ databases">
        <title>Collection of gut derived symbiotic bacterial strains cultured from healthy donors.</title>
        <authorList>
            <person name="Lin H."/>
            <person name="Littmann E."/>
            <person name="Claire K."/>
            <person name="Pamer E."/>
        </authorList>
    </citation>
    <scope>NUCLEOTIDE SEQUENCE</scope>
    <source>
        <strain evidence="1">MSK.22.92</strain>
    </source>
</reference>
<evidence type="ECO:0008006" key="3">
    <source>
        <dbReference type="Google" id="ProtNLM"/>
    </source>
</evidence>
<evidence type="ECO:0000313" key="1">
    <source>
        <dbReference type="EMBL" id="MCC2748830.1"/>
    </source>
</evidence>
<dbReference type="Gene3D" id="3.20.20.80">
    <property type="entry name" value="Glycosidases"/>
    <property type="match status" value="1"/>
</dbReference>
<gene>
    <name evidence="1" type="ORF">LK487_17800</name>
</gene>
<dbReference type="InterPro" id="IPR017853">
    <property type="entry name" value="GH"/>
</dbReference>
<comment type="caution">
    <text evidence="1">The sequence shown here is derived from an EMBL/GenBank/DDBJ whole genome shotgun (WGS) entry which is preliminary data.</text>
</comment>
<feature type="non-terminal residue" evidence="1">
    <location>
        <position position="92"/>
    </location>
</feature>
<evidence type="ECO:0000313" key="2">
    <source>
        <dbReference type="Proteomes" id="UP001197847"/>
    </source>
</evidence>
<organism evidence="1 2">
    <name type="scientific">Agathobacter rectalis</name>
    <dbReference type="NCBI Taxonomy" id="39491"/>
    <lineage>
        <taxon>Bacteria</taxon>
        <taxon>Bacillati</taxon>
        <taxon>Bacillota</taxon>
        <taxon>Clostridia</taxon>
        <taxon>Lachnospirales</taxon>
        <taxon>Lachnospiraceae</taxon>
        <taxon>Agathobacter</taxon>
    </lineage>
</organism>
<proteinExistence type="predicted"/>
<sequence>ETVTLLNWQYDPQVTDEKIRTVAESGAKQIVCPAVWCWNALLPRIDDAWSNITRMARYGRQYGAQGMLGTDWGDFGHVNDPRMAIPGMIIGA</sequence>